<dbReference type="Pfam" id="PF00861">
    <property type="entry name" value="Ribosomal_L18p"/>
    <property type="match status" value="1"/>
</dbReference>
<evidence type="ECO:0000256" key="1">
    <source>
        <dbReference type="ARBA" id="ARBA00007116"/>
    </source>
</evidence>
<dbReference type="Proteomes" id="UP000244902">
    <property type="component" value="Chromosome"/>
</dbReference>
<dbReference type="GO" id="GO:0006412">
    <property type="term" value="P:translation"/>
    <property type="evidence" value="ECO:0007669"/>
    <property type="project" value="UniProtKB-UniRule"/>
</dbReference>
<dbReference type="PANTHER" id="PTHR12899:SF3">
    <property type="entry name" value="LARGE RIBOSOMAL SUBUNIT PROTEIN UL18M"/>
    <property type="match status" value="1"/>
</dbReference>
<evidence type="ECO:0000313" key="8">
    <source>
        <dbReference type="EMBL" id="AWI78402.1"/>
    </source>
</evidence>
<dbReference type="OrthoDB" id="9810939at2"/>
<evidence type="ECO:0000256" key="3">
    <source>
        <dbReference type="ARBA" id="ARBA00022884"/>
    </source>
</evidence>
<proteinExistence type="inferred from homology"/>
<protein>
    <recommendedName>
        <fullName evidence="6 7">Large ribosomal subunit protein uL18</fullName>
    </recommendedName>
</protein>
<accession>A0A2U8GXK1</accession>
<dbReference type="PANTHER" id="PTHR12899">
    <property type="entry name" value="39S RIBOSOMAL PROTEIN L18, MITOCHONDRIAL"/>
    <property type="match status" value="1"/>
</dbReference>
<comment type="subunit">
    <text evidence="7">Part of the 50S ribosomal subunit; part of the 5S rRNA/L5/L18/L25 subcomplex. Contacts the 5S and 23S rRNAs.</text>
</comment>
<comment type="similarity">
    <text evidence="1 7">Belongs to the universal ribosomal protein uL18 family.</text>
</comment>
<dbReference type="CDD" id="cd00432">
    <property type="entry name" value="Ribosomal_L18_L5e"/>
    <property type="match status" value="1"/>
</dbReference>
<evidence type="ECO:0000256" key="5">
    <source>
        <dbReference type="ARBA" id="ARBA00023274"/>
    </source>
</evidence>
<name>A0A2U8GXK1_9RHOO</name>
<dbReference type="EMBL" id="CP022188">
    <property type="protein sequence ID" value="AWI78402.1"/>
    <property type="molecule type" value="Genomic_DNA"/>
</dbReference>
<dbReference type="AlphaFoldDB" id="A0A2U8GXK1"/>
<dbReference type="SUPFAM" id="SSF53137">
    <property type="entry name" value="Translational machinery components"/>
    <property type="match status" value="1"/>
</dbReference>
<dbReference type="InterPro" id="IPR004389">
    <property type="entry name" value="Ribosomal_uL18_bac-type"/>
</dbReference>
<reference evidence="8 9" key="1">
    <citation type="submission" date="2017-06" db="EMBL/GenBank/DDBJ databases">
        <title>Azoarcus sp. TSNA42 complete genome sequence.</title>
        <authorList>
            <person name="Woo J.-H."/>
            <person name="Kim H.-S."/>
        </authorList>
    </citation>
    <scope>NUCLEOTIDE SEQUENCE [LARGE SCALE GENOMIC DNA]</scope>
    <source>
        <strain evidence="8 9">TSNA42</strain>
    </source>
</reference>
<evidence type="ECO:0000313" key="9">
    <source>
        <dbReference type="Proteomes" id="UP000244902"/>
    </source>
</evidence>
<evidence type="ECO:0000256" key="6">
    <source>
        <dbReference type="ARBA" id="ARBA00035197"/>
    </source>
</evidence>
<evidence type="ECO:0000256" key="2">
    <source>
        <dbReference type="ARBA" id="ARBA00022730"/>
    </source>
</evidence>
<dbReference type="GO" id="GO:0003735">
    <property type="term" value="F:structural constituent of ribosome"/>
    <property type="evidence" value="ECO:0007669"/>
    <property type="project" value="InterPro"/>
</dbReference>
<dbReference type="InterPro" id="IPR057268">
    <property type="entry name" value="Ribosomal_L18"/>
</dbReference>
<sequence>MNRKETRLRRARKTRAKLAELKAVRLTVFRSNAHMYAQVISGCGSRVLAAASTVEPAVRAELANGGNKQAAAVVGKLIAERAKAAGVETVAFDRSGFLYHGRVKTLAEAAREGGLKF</sequence>
<dbReference type="HAMAP" id="MF_01337_B">
    <property type="entry name" value="Ribosomal_uL18_B"/>
    <property type="match status" value="1"/>
</dbReference>
<keyword evidence="3 7" id="KW-0694">RNA-binding</keyword>
<keyword evidence="5 7" id="KW-0687">Ribonucleoprotein</keyword>
<keyword evidence="2 7" id="KW-0699">rRNA-binding</keyword>
<keyword evidence="4 7" id="KW-0689">Ribosomal protein</keyword>
<organism evidence="8 9">
    <name type="scientific">Parazoarcus communis</name>
    <dbReference type="NCBI Taxonomy" id="41977"/>
    <lineage>
        <taxon>Bacteria</taxon>
        <taxon>Pseudomonadati</taxon>
        <taxon>Pseudomonadota</taxon>
        <taxon>Betaproteobacteria</taxon>
        <taxon>Rhodocyclales</taxon>
        <taxon>Zoogloeaceae</taxon>
        <taxon>Parazoarcus</taxon>
    </lineage>
</organism>
<gene>
    <name evidence="7" type="primary">rplR</name>
    <name evidence="8" type="ORF">CEW87_02955</name>
</gene>
<dbReference type="GO" id="GO:0022625">
    <property type="term" value="C:cytosolic large ribosomal subunit"/>
    <property type="evidence" value="ECO:0007669"/>
    <property type="project" value="TreeGrafter"/>
</dbReference>
<dbReference type="NCBIfam" id="TIGR00060">
    <property type="entry name" value="L18_bact"/>
    <property type="match status" value="1"/>
</dbReference>
<comment type="function">
    <text evidence="7">This is one of the proteins that bind and probably mediate the attachment of the 5S RNA into the large ribosomal subunit, where it forms part of the central protuberance.</text>
</comment>
<dbReference type="RefSeq" id="WP_108971392.1">
    <property type="nucleotide sequence ID" value="NZ_CP022188.1"/>
</dbReference>
<dbReference type="Gene3D" id="3.30.420.100">
    <property type="match status" value="1"/>
</dbReference>
<evidence type="ECO:0000256" key="4">
    <source>
        <dbReference type="ARBA" id="ARBA00022980"/>
    </source>
</evidence>
<dbReference type="InterPro" id="IPR005484">
    <property type="entry name" value="Ribosomal_uL18_bac/plant/anim"/>
</dbReference>
<evidence type="ECO:0000256" key="7">
    <source>
        <dbReference type="HAMAP-Rule" id="MF_01337"/>
    </source>
</evidence>
<dbReference type="GO" id="GO:0008097">
    <property type="term" value="F:5S rRNA binding"/>
    <property type="evidence" value="ECO:0007669"/>
    <property type="project" value="TreeGrafter"/>
</dbReference>
<dbReference type="FunFam" id="3.30.420.100:FF:000001">
    <property type="entry name" value="50S ribosomal protein L18"/>
    <property type="match status" value="1"/>
</dbReference>